<sequence>MKISDLSIKRPVTTIMMVFLVILLGLISLGRINLDLFPNLNFPVAAVITEYQGVGPHEIETMVTRPIENALATVTNIKSISSISRAGQSLVIVEFNWGVDMDFAALEMREKVDMIKRFLPDDVENPLIVKFDPSMFPILQIGISGEEDLVSLKKTVEDKIVPRLERLEGVASVELTGGLNREILIEIDQTKLNNYGISLATVTQTLMMENMNLSGGQIVWGQRELLVRTTGKFKSIDEIKKILLPTSTGFVALEDIAHIKDTYKEVQNLARLDGKPSIGLTIQKQTDANTVKVSNLVKEELKKIKAELGDKLEIAFLMDQSDFIKRSIGNVRTNAIVGGVLAVLVLLLFLRNIRSTIIIATAIPVSVITTFSLIYFGGLTLNMMTLGGLALGIGMLVDNAIVVLENIYRLRQEGLGRIEAASLGSREVGMAIVASTLTTAIVFLPVIFVKGIASELFKELALTITFSLLASLVVALTLIPMLSAKILKVSKRVASSYENGKVYSGWIQEKYRKSLDWCLSHRLSVIILLIVLLLGSLALFPKIGAEFMPEMDEGEFTITARLPRGTVLEQTNQVVEEIEEQVMRIPEVETIFTNVGSAGQIISESSPEVGKVMVRLKNLKARKRSTAEIIEELRQNLRIPDTEISIEARSAYVGGENEAPISIKVKGNDLKVLEDLAVKISQEIAQIPGVREVKDSISKGRPELQIEIDRVKAAKFGLRVTQIASAIKTAIRGDIATRYEVDGQEYDVRVRLKEENRKSLSHIKNLLIPSPLGAKVPLSRIATFEISQGPKVINRENQVRYVEITADIYNADLRSVMKEIQRRLKENIQLPDQYEIEYSGQFEEMVESFKSLVFALLLAIVLVYMVMASQFESLLHPFIIMFTVPMAVIGVILGLFITGHRFSVPSIIGLIMLAGIVVNNAIVLVDYINNLRRKGLELREAILKAGPIRLRPILMTALTTILGLLPLALGIGEGAEAQAPMAVVVIGGLSCATFLTLYVVPVLYSLFEEMGNKVRRLFKKQYESTKVMS</sequence>
<protein>
    <submittedName>
        <fullName evidence="2">Multidrug ABC transporter</fullName>
    </submittedName>
</protein>
<keyword evidence="1" id="KW-0812">Transmembrane</keyword>
<dbReference type="Gene3D" id="3.30.70.1440">
    <property type="entry name" value="Multidrug efflux transporter AcrB pore domain"/>
    <property type="match status" value="1"/>
</dbReference>
<evidence type="ECO:0000256" key="1">
    <source>
        <dbReference type="SAM" id="Phobius"/>
    </source>
</evidence>
<name>A0A3S9SWT3_9FIRM</name>
<dbReference type="GO" id="GO:0042910">
    <property type="term" value="F:xenobiotic transmembrane transporter activity"/>
    <property type="evidence" value="ECO:0007669"/>
    <property type="project" value="TreeGrafter"/>
</dbReference>
<feature type="transmembrane region" description="Helical" evidence="1">
    <location>
        <begin position="428"/>
        <end position="448"/>
    </location>
</feature>
<keyword evidence="3" id="KW-1185">Reference proteome</keyword>
<dbReference type="Proteomes" id="UP000267250">
    <property type="component" value="Chromosome"/>
</dbReference>
<keyword evidence="1" id="KW-1133">Transmembrane helix</keyword>
<dbReference type="Gene3D" id="3.30.2090.10">
    <property type="entry name" value="Multidrug efflux transporter AcrB TolC docking domain, DN and DC subdomains"/>
    <property type="match status" value="2"/>
</dbReference>
<accession>A0A3S9SWT3</accession>
<organism evidence="2 3">
    <name type="scientific">Anoxybacter fermentans</name>
    <dbReference type="NCBI Taxonomy" id="1323375"/>
    <lineage>
        <taxon>Bacteria</taxon>
        <taxon>Bacillati</taxon>
        <taxon>Bacillota</taxon>
        <taxon>Clostridia</taxon>
        <taxon>Halanaerobiales</taxon>
        <taxon>Anoxybacter</taxon>
    </lineage>
</organism>
<feature type="transmembrane region" description="Helical" evidence="1">
    <location>
        <begin position="878"/>
        <end position="898"/>
    </location>
</feature>
<feature type="transmembrane region" description="Helical" evidence="1">
    <location>
        <begin position="331"/>
        <end position="350"/>
    </location>
</feature>
<feature type="transmembrane region" description="Helical" evidence="1">
    <location>
        <begin position="981"/>
        <end position="1007"/>
    </location>
</feature>
<proteinExistence type="predicted"/>
<dbReference type="KEGG" id="aft:BBF96_04415"/>
<feature type="transmembrane region" description="Helical" evidence="1">
    <location>
        <begin position="950"/>
        <end position="969"/>
    </location>
</feature>
<dbReference type="SUPFAM" id="SSF82866">
    <property type="entry name" value="Multidrug efflux transporter AcrB transmembrane domain"/>
    <property type="match status" value="2"/>
</dbReference>
<evidence type="ECO:0000313" key="2">
    <source>
        <dbReference type="EMBL" id="AZR72700.1"/>
    </source>
</evidence>
<feature type="transmembrane region" description="Helical" evidence="1">
    <location>
        <begin position="12"/>
        <end position="32"/>
    </location>
</feature>
<reference evidence="2 3" key="1">
    <citation type="submission" date="2016-07" db="EMBL/GenBank/DDBJ databases">
        <title>Genome and transcriptome analysis of iron-reducing fermentative bacteria Anoxybacter fermentans.</title>
        <authorList>
            <person name="Zeng X."/>
            <person name="Shao Z."/>
        </authorList>
    </citation>
    <scope>NUCLEOTIDE SEQUENCE [LARGE SCALE GENOMIC DNA]</scope>
    <source>
        <strain evidence="2 3">DY22613</strain>
    </source>
</reference>
<dbReference type="Gene3D" id="3.30.70.1430">
    <property type="entry name" value="Multidrug efflux transporter AcrB pore domain"/>
    <property type="match status" value="2"/>
</dbReference>
<dbReference type="AlphaFoldDB" id="A0A3S9SWT3"/>
<dbReference type="Gene3D" id="3.30.70.1320">
    <property type="entry name" value="Multidrug efflux transporter AcrB pore domain like"/>
    <property type="match status" value="1"/>
</dbReference>
<feature type="transmembrane region" description="Helical" evidence="1">
    <location>
        <begin position="357"/>
        <end position="377"/>
    </location>
</feature>
<feature type="transmembrane region" description="Helical" evidence="1">
    <location>
        <begin position="460"/>
        <end position="482"/>
    </location>
</feature>
<feature type="transmembrane region" description="Helical" evidence="1">
    <location>
        <begin position="519"/>
        <end position="540"/>
    </location>
</feature>
<dbReference type="InterPro" id="IPR001036">
    <property type="entry name" value="Acrflvin-R"/>
</dbReference>
<feature type="transmembrane region" description="Helical" evidence="1">
    <location>
        <begin position="383"/>
        <end position="407"/>
    </location>
</feature>
<feature type="transmembrane region" description="Helical" evidence="1">
    <location>
        <begin position="904"/>
        <end position="929"/>
    </location>
</feature>
<dbReference type="PANTHER" id="PTHR32063">
    <property type="match status" value="1"/>
</dbReference>
<dbReference type="RefSeq" id="WP_127016030.1">
    <property type="nucleotide sequence ID" value="NZ_CP016379.1"/>
</dbReference>
<dbReference type="OrthoDB" id="9757876at2"/>
<evidence type="ECO:0000313" key="3">
    <source>
        <dbReference type="Proteomes" id="UP000267250"/>
    </source>
</evidence>
<gene>
    <name evidence="2" type="ORF">BBF96_04415</name>
</gene>
<dbReference type="InterPro" id="IPR027463">
    <property type="entry name" value="AcrB_DN_DC_subdom"/>
</dbReference>
<dbReference type="EMBL" id="CP016379">
    <property type="protein sequence ID" value="AZR72700.1"/>
    <property type="molecule type" value="Genomic_DNA"/>
</dbReference>
<dbReference type="Gene3D" id="1.20.1640.10">
    <property type="entry name" value="Multidrug efflux transporter AcrB transmembrane domain"/>
    <property type="match status" value="2"/>
</dbReference>
<feature type="transmembrane region" description="Helical" evidence="1">
    <location>
        <begin position="849"/>
        <end position="866"/>
    </location>
</feature>
<dbReference type="PRINTS" id="PR00702">
    <property type="entry name" value="ACRIFLAVINRP"/>
</dbReference>
<dbReference type="PANTHER" id="PTHR32063:SF0">
    <property type="entry name" value="SWARMING MOTILITY PROTEIN SWRC"/>
    <property type="match status" value="1"/>
</dbReference>
<dbReference type="GO" id="GO:0005886">
    <property type="term" value="C:plasma membrane"/>
    <property type="evidence" value="ECO:0007669"/>
    <property type="project" value="TreeGrafter"/>
</dbReference>
<dbReference type="SUPFAM" id="SSF82693">
    <property type="entry name" value="Multidrug efflux transporter AcrB pore domain, PN1, PN2, PC1 and PC2 subdomains"/>
    <property type="match status" value="3"/>
</dbReference>
<dbReference type="SUPFAM" id="SSF82714">
    <property type="entry name" value="Multidrug efflux transporter AcrB TolC docking domain, DN and DC subdomains"/>
    <property type="match status" value="2"/>
</dbReference>
<dbReference type="Pfam" id="PF00873">
    <property type="entry name" value="ACR_tran"/>
    <property type="match status" value="1"/>
</dbReference>
<keyword evidence="1" id="KW-0472">Membrane</keyword>